<evidence type="ECO:0000256" key="3">
    <source>
        <dbReference type="ARBA" id="ARBA00023163"/>
    </source>
</evidence>
<gene>
    <name evidence="6" type="ORF">ACH4OY_18395</name>
</gene>
<dbReference type="Gene3D" id="1.10.10.60">
    <property type="entry name" value="Homeodomain-like"/>
    <property type="match status" value="1"/>
</dbReference>
<evidence type="ECO:0000313" key="6">
    <source>
        <dbReference type="EMBL" id="MFI0794634.1"/>
    </source>
</evidence>
<reference evidence="6 7" key="1">
    <citation type="submission" date="2024-10" db="EMBL/GenBank/DDBJ databases">
        <title>The Natural Products Discovery Center: Release of the First 8490 Sequenced Strains for Exploring Actinobacteria Biosynthetic Diversity.</title>
        <authorList>
            <person name="Kalkreuter E."/>
            <person name="Kautsar S.A."/>
            <person name="Yang D."/>
            <person name="Bader C.D."/>
            <person name="Teijaro C.N."/>
            <person name="Fluegel L."/>
            <person name="Davis C.M."/>
            <person name="Simpson J.R."/>
            <person name="Lauterbach L."/>
            <person name="Steele A.D."/>
            <person name="Gui C."/>
            <person name="Meng S."/>
            <person name="Li G."/>
            <person name="Viehrig K."/>
            <person name="Ye F."/>
            <person name="Su P."/>
            <person name="Kiefer A.F."/>
            <person name="Nichols A."/>
            <person name="Cepeda A.J."/>
            <person name="Yan W."/>
            <person name="Fan B."/>
            <person name="Jiang Y."/>
            <person name="Adhikari A."/>
            <person name="Zheng C.-J."/>
            <person name="Schuster L."/>
            <person name="Cowan T.M."/>
            <person name="Smanski M.J."/>
            <person name="Chevrette M.G."/>
            <person name="De Carvalho L.P.S."/>
            <person name="Shen B."/>
        </authorList>
    </citation>
    <scope>NUCLEOTIDE SEQUENCE [LARGE SCALE GENOMIC DNA]</scope>
    <source>
        <strain evidence="6 7">NPDC021253</strain>
    </source>
</reference>
<keyword evidence="2" id="KW-0238">DNA-binding</keyword>
<dbReference type="PANTHER" id="PTHR43280">
    <property type="entry name" value="ARAC-FAMILY TRANSCRIPTIONAL REGULATOR"/>
    <property type="match status" value="1"/>
</dbReference>
<dbReference type="Pfam" id="PF12833">
    <property type="entry name" value="HTH_18"/>
    <property type="match status" value="1"/>
</dbReference>
<name>A0ABW7SNZ4_9ACTN</name>
<keyword evidence="3" id="KW-0804">Transcription</keyword>
<dbReference type="Proteomes" id="UP001611075">
    <property type="component" value="Unassembled WGS sequence"/>
</dbReference>
<organism evidence="6 7">
    <name type="scientific">Micromonospora rubida</name>
    <dbReference type="NCBI Taxonomy" id="2697657"/>
    <lineage>
        <taxon>Bacteria</taxon>
        <taxon>Bacillati</taxon>
        <taxon>Actinomycetota</taxon>
        <taxon>Actinomycetes</taxon>
        <taxon>Micromonosporales</taxon>
        <taxon>Micromonosporaceae</taxon>
        <taxon>Micromonospora</taxon>
    </lineage>
</organism>
<dbReference type="SMART" id="SM00342">
    <property type="entry name" value="HTH_ARAC"/>
    <property type="match status" value="1"/>
</dbReference>
<keyword evidence="1" id="KW-0805">Transcription regulation</keyword>
<evidence type="ECO:0000256" key="2">
    <source>
        <dbReference type="ARBA" id="ARBA00023125"/>
    </source>
</evidence>
<protein>
    <submittedName>
        <fullName evidence="6">Helix-turn-helix domain-containing protein</fullName>
    </submittedName>
</protein>
<accession>A0ABW7SNZ4</accession>
<feature type="region of interest" description="Disordered" evidence="4">
    <location>
        <begin position="323"/>
        <end position="345"/>
    </location>
</feature>
<feature type="compositionally biased region" description="Basic and acidic residues" evidence="4">
    <location>
        <begin position="323"/>
        <end position="333"/>
    </location>
</feature>
<dbReference type="PROSITE" id="PS01124">
    <property type="entry name" value="HTH_ARAC_FAMILY_2"/>
    <property type="match status" value="1"/>
</dbReference>
<feature type="domain" description="HTH araC/xylS-type" evidence="5">
    <location>
        <begin position="225"/>
        <end position="326"/>
    </location>
</feature>
<dbReference type="PANTHER" id="PTHR43280:SF31">
    <property type="entry name" value="TRANSCRIPTIONAL REGULATORY PROTEIN"/>
    <property type="match status" value="1"/>
</dbReference>
<proteinExistence type="predicted"/>
<dbReference type="InterPro" id="IPR035418">
    <property type="entry name" value="AraC-bd_2"/>
</dbReference>
<dbReference type="Pfam" id="PF14525">
    <property type="entry name" value="AraC_binding_2"/>
    <property type="match status" value="1"/>
</dbReference>
<dbReference type="RefSeq" id="WP_396681132.1">
    <property type="nucleotide sequence ID" value="NZ_JBIRPU010000012.1"/>
</dbReference>
<sequence>MGTLRAETVDTARLQPAERWPFWLDMSARVSAPIAFASDHAADFRGRARLVDLGGGIQLTRFRYQSLIGRRTPRLIRQADPEVYQIPLTVAGTSAISARRRNTAMGSGDFALIDWGRPHDIMHASRQHGREDAASATVVIPRALLPLDTDKVDRLSAVRISGAQGPGALLAQHLHRITRHPEQFRATDAPHLADITLTLVSLLLARHLDAEVALPTEMRQQALLTQVRDFVERHLGDPDLSPQSVADAHHVALRTLHRLFADQDESVSGAIRRRRLERCRRDLADPLLRDQTVQAIGARWGFRDKTHFSRAFRAAYGTSPRAFREGRWQEAGRPDPPTDGAAPQE</sequence>
<comment type="caution">
    <text evidence="6">The sequence shown here is derived from an EMBL/GenBank/DDBJ whole genome shotgun (WGS) entry which is preliminary data.</text>
</comment>
<dbReference type="SUPFAM" id="SSF46689">
    <property type="entry name" value="Homeodomain-like"/>
    <property type="match status" value="1"/>
</dbReference>
<evidence type="ECO:0000256" key="1">
    <source>
        <dbReference type="ARBA" id="ARBA00023015"/>
    </source>
</evidence>
<dbReference type="EMBL" id="JBIRPU010000012">
    <property type="protein sequence ID" value="MFI0794634.1"/>
    <property type="molecule type" value="Genomic_DNA"/>
</dbReference>
<evidence type="ECO:0000313" key="7">
    <source>
        <dbReference type="Proteomes" id="UP001611075"/>
    </source>
</evidence>
<dbReference type="InterPro" id="IPR018060">
    <property type="entry name" value="HTH_AraC"/>
</dbReference>
<evidence type="ECO:0000259" key="5">
    <source>
        <dbReference type="PROSITE" id="PS01124"/>
    </source>
</evidence>
<evidence type="ECO:0000256" key="4">
    <source>
        <dbReference type="SAM" id="MobiDB-lite"/>
    </source>
</evidence>
<dbReference type="InterPro" id="IPR009057">
    <property type="entry name" value="Homeodomain-like_sf"/>
</dbReference>
<keyword evidence="7" id="KW-1185">Reference proteome</keyword>